<organism evidence="1 2">
    <name type="scientific">Symplocastrum torsivum CPER-KK1</name>
    <dbReference type="NCBI Taxonomy" id="450513"/>
    <lineage>
        <taxon>Bacteria</taxon>
        <taxon>Bacillati</taxon>
        <taxon>Cyanobacteriota</taxon>
        <taxon>Cyanophyceae</taxon>
        <taxon>Oscillatoriophycideae</taxon>
        <taxon>Oscillatoriales</taxon>
        <taxon>Microcoleaceae</taxon>
        <taxon>Symplocastrum</taxon>
    </lineage>
</organism>
<comment type="caution">
    <text evidence="1">The sequence shown here is derived from an EMBL/GenBank/DDBJ whole genome shotgun (WGS) entry which is preliminary data.</text>
</comment>
<accession>A0A951PKK7</accession>
<evidence type="ECO:0000313" key="2">
    <source>
        <dbReference type="Proteomes" id="UP000753908"/>
    </source>
</evidence>
<gene>
    <name evidence="1" type="ORF">KME25_09085</name>
</gene>
<name>A0A951PKK7_9CYAN</name>
<reference evidence="1" key="1">
    <citation type="submission" date="2021-05" db="EMBL/GenBank/DDBJ databases">
        <authorList>
            <person name="Pietrasiak N."/>
            <person name="Ward R."/>
            <person name="Stajich J.E."/>
            <person name="Kurbessoian T."/>
        </authorList>
    </citation>
    <scope>NUCLEOTIDE SEQUENCE</scope>
    <source>
        <strain evidence="1">CPER-KK1</strain>
    </source>
</reference>
<dbReference type="Proteomes" id="UP000753908">
    <property type="component" value="Unassembled WGS sequence"/>
</dbReference>
<evidence type="ECO:0000313" key="1">
    <source>
        <dbReference type="EMBL" id="MBW4544584.1"/>
    </source>
</evidence>
<reference evidence="1" key="2">
    <citation type="journal article" date="2022" name="Microbiol. Resour. Announc.">
        <title>Metagenome Sequencing to Explore Phylogenomics of Terrestrial Cyanobacteria.</title>
        <authorList>
            <person name="Ward R.D."/>
            <person name="Stajich J.E."/>
            <person name="Johansen J.R."/>
            <person name="Huntemann M."/>
            <person name="Clum A."/>
            <person name="Foster B."/>
            <person name="Foster B."/>
            <person name="Roux S."/>
            <person name="Palaniappan K."/>
            <person name="Varghese N."/>
            <person name="Mukherjee S."/>
            <person name="Reddy T.B.K."/>
            <person name="Daum C."/>
            <person name="Copeland A."/>
            <person name="Chen I.A."/>
            <person name="Ivanova N.N."/>
            <person name="Kyrpides N.C."/>
            <person name="Shapiro N."/>
            <person name="Eloe-Fadrosh E.A."/>
            <person name="Pietrasiak N."/>
        </authorList>
    </citation>
    <scope>NUCLEOTIDE SEQUENCE</scope>
    <source>
        <strain evidence="1">CPER-KK1</strain>
    </source>
</reference>
<dbReference type="EMBL" id="JAHHIF010000009">
    <property type="protein sequence ID" value="MBW4544584.1"/>
    <property type="molecule type" value="Genomic_DNA"/>
</dbReference>
<protein>
    <submittedName>
        <fullName evidence="1">Uncharacterized protein</fullName>
    </submittedName>
</protein>
<sequence length="52" mass="5976">MKLNTGFTRIKVIVTGQYLRWALMSDRQQAESVRFCSEIVTHGLNYGIQDSI</sequence>
<dbReference type="AlphaFoldDB" id="A0A951PKK7"/>
<proteinExistence type="predicted"/>